<dbReference type="GO" id="GO:0080120">
    <property type="term" value="P:CAAX-box protein maturation"/>
    <property type="evidence" value="ECO:0007669"/>
    <property type="project" value="UniProtKB-ARBA"/>
</dbReference>
<gene>
    <name evidence="3" type="ORF">SAMN06296416_11236</name>
</gene>
<dbReference type="InterPro" id="IPR052710">
    <property type="entry name" value="CAAX_protease"/>
</dbReference>
<feature type="transmembrane region" description="Helical" evidence="1">
    <location>
        <begin position="219"/>
        <end position="238"/>
    </location>
</feature>
<dbReference type="EMBL" id="OCND01000012">
    <property type="protein sequence ID" value="SOD57130.1"/>
    <property type="molecule type" value="Genomic_DNA"/>
</dbReference>
<keyword evidence="1" id="KW-0472">Membrane</keyword>
<dbReference type="PANTHER" id="PTHR36435:SF1">
    <property type="entry name" value="CAAX AMINO TERMINAL PROTEASE FAMILY PROTEIN"/>
    <property type="match status" value="1"/>
</dbReference>
<name>A0A286DEV9_9GAMM</name>
<feature type="transmembrane region" description="Helical" evidence="1">
    <location>
        <begin position="245"/>
        <end position="268"/>
    </location>
</feature>
<keyword evidence="1" id="KW-1133">Transmembrane helix</keyword>
<feature type="transmembrane region" description="Helical" evidence="1">
    <location>
        <begin position="115"/>
        <end position="136"/>
    </location>
</feature>
<organism evidence="3 4">
    <name type="scientific">Pseudoxanthomonas wuyuanensis</name>
    <dbReference type="NCBI Taxonomy" id="1073196"/>
    <lineage>
        <taxon>Bacteria</taxon>
        <taxon>Pseudomonadati</taxon>
        <taxon>Pseudomonadota</taxon>
        <taxon>Gammaproteobacteria</taxon>
        <taxon>Lysobacterales</taxon>
        <taxon>Lysobacteraceae</taxon>
        <taxon>Pseudoxanthomonas</taxon>
    </lineage>
</organism>
<accession>A0A286DEV9</accession>
<evidence type="ECO:0000313" key="3">
    <source>
        <dbReference type="EMBL" id="SOD57130.1"/>
    </source>
</evidence>
<dbReference type="RefSeq" id="WP_238394652.1">
    <property type="nucleotide sequence ID" value="NZ_OCND01000012.1"/>
</dbReference>
<sequence length="269" mass="28225">MQDTAGAAALPAPLMRALAGFFADLLLAVLLMLAVMLVCGAGWALFEGIRAGLQAGGGTDAQALAKAIGKPGILAQLWFTVLGTGGAAVALYFWRRRASLEERSISWTAARHASTWWLAAAAGMASFAFTVVATRLGQRLGVAPDPSNLALIKQALASHPLFLTVFVVLLAPAYEELLFRRVLFGRLWAAGRPLLGMLLSALAFALAHELPGATGKGALATGFLLLVYMLMGMLFAWLYRRTGTLWAPVAAHALNNALALAALGIWGAG</sequence>
<keyword evidence="4" id="KW-1185">Reference proteome</keyword>
<dbReference type="Proteomes" id="UP000219374">
    <property type="component" value="Unassembled WGS sequence"/>
</dbReference>
<evidence type="ECO:0000259" key="2">
    <source>
        <dbReference type="Pfam" id="PF02517"/>
    </source>
</evidence>
<protein>
    <recommendedName>
        <fullName evidence="2">CAAX prenyl protease 2/Lysostaphin resistance protein A-like domain-containing protein</fullName>
    </recommendedName>
</protein>
<keyword evidence="1" id="KW-0812">Transmembrane</keyword>
<dbReference type="AlphaFoldDB" id="A0A286DEV9"/>
<dbReference type="GO" id="GO:0004175">
    <property type="term" value="F:endopeptidase activity"/>
    <property type="evidence" value="ECO:0007669"/>
    <property type="project" value="UniProtKB-ARBA"/>
</dbReference>
<feature type="transmembrane region" description="Helical" evidence="1">
    <location>
        <begin position="21"/>
        <end position="46"/>
    </location>
</feature>
<proteinExistence type="predicted"/>
<dbReference type="PANTHER" id="PTHR36435">
    <property type="entry name" value="SLR1288 PROTEIN"/>
    <property type="match status" value="1"/>
</dbReference>
<feature type="transmembrane region" description="Helical" evidence="1">
    <location>
        <begin position="156"/>
        <end position="175"/>
    </location>
</feature>
<dbReference type="InterPro" id="IPR003675">
    <property type="entry name" value="Rce1/LyrA-like_dom"/>
</dbReference>
<feature type="transmembrane region" description="Helical" evidence="1">
    <location>
        <begin position="73"/>
        <end position="94"/>
    </location>
</feature>
<dbReference type="Pfam" id="PF02517">
    <property type="entry name" value="Rce1-like"/>
    <property type="match status" value="1"/>
</dbReference>
<reference evidence="3 4" key="1">
    <citation type="submission" date="2017-09" db="EMBL/GenBank/DDBJ databases">
        <authorList>
            <person name="Ehlers B."/>
            <person name="Leendertz F.H."/>
        </authorList>
    </citation>
    <scope>NUCLEOTIDE SEQUENCE [LARGE SCALE GENOMIC DNA]</scope>
    <source>
        <strain evidence="3 4">CGMCC 1.10978</strain>
    </source>
</reference>
<evidence type="ECO:0000256" key="1">
    <source>
        <dbReference type="SAM" id="Phobius"/>
    </source>
</evidence>
<feature type="transmembrane region" description="Helical" evidence="1">
    <location>
        <begin position="187"/>
        <end position="207"/>
    </location>
</feature>
<feature type="domain" description="CAAX prenyl protease 2/Lysostaphin resistance protein A-like" evidence="2">
    <location>
        <begin position="159"/>
        <end position="258"/>
    </location>
</feature>
<evidence type="ECO:0000313" key="4">
    <source>
        <dbReference type="Proteomes" id="UP000219374"/>
    </source>
</evidence>